<proteinExistence type="predicted"/>
<organism evidence="2 3">
    <name type="scientific">Acrobeloides nanus</name>
    <dbReference type="NCBI Taxonomy" id="290746"/>
    <lineage>
        <taxon>Eukaryota</taxon>
        <taxon>Metazoa</taxon>
        <taxon>Ecdysozoa</taxon>
        <taxon>Nematoda</taxon>
        <taxon>Chromadorea</taxon>
        <taxon>Rhabditida</taxon>
        <taxon>Tylenchina</taxon>
        <taxon>Cephalobomorpha</taxon>
        <taxon>Cephaloboidea</taxon>
        <taxon>Cephalobidae</taxon>
        <taxon>Acrobeloides</taxon>
    </lineage>
</organism>
<name>A0A914EC21_9BILA</name>
<evidence type="ECO:0000256" key="1">
    <source>
        <dbReference type="SAM" id="MobiDB-lite"/>
    </source>
</evidence>
<evidence type="ECO:0000313" key="3">
    <source>
        <dbReference type="WBParaSite" id="ACRNAN_scaffold7141.g10991.t1"/>
    </source>
</evidence>
<reference evidence="3" key="1">
    <citation type="submission" date="2022-11" db="UniProtKB">
        <authorList>
            <consortium name="WormBaseParasite"/>
        </authorList>
    </citation>
    <scope>IDENTIFICATION</scope>
</reference>
<accession>A0A914EC21</accession>
<dbReference type="WBParaSite" id="ACRNAN_scaffold7141.g10991.t1">
    <property type="protein sequence ID" value="ACRNAN_scaffold7141.g10991.t1"/>
    <property type="gene ID" value="ACRNAN_scaffold7141.g10991"/>
</dbReference>
<dbReference type="Proteomes" id="UP000887540">
    <property type="component" value="Unplaced"/>
</dbReference>
<keyword evidence="2" id="KW-1185">Reference proteome</keyword>
<sequence length="266" mass="30237">MYRVETHMAQAPFPPSNQQRGLELDYGVEGNQFLGYGYNQGFYSPFLGENSQVSAHGEIENPYAYANTFYSGASWETVPDYLNGLPTYAEEYGPLQGEEDEVYPYDADDPVPEKTENSEWDEPQFDEEVESDHVFHVAEMIEGDNTKNEKNDQNQNFYYEQQDGSFHNIASEYLHENNEEAQHQTLSTAVSTHLAAKQNSSLLMTCQKFLQNPENSSKKHLAFIVIDPGSECTYIKKSASKELELHPKSKIILAISTFMNDKPTEP</sequence>
<evidence type="ECO:0000313" key="2">
    <source>
        <dbReference type="Proteomes" id="UP000887540"/>
    </source>
</evidence>
<feature type="region of interest" description="Disordered" evidence="1">
    <location>
        <begin position="1"/>
        <end position="20"/>
    </location>
</feature>
<protein>
    <submittedName>
        <fullName evidence="3">Uncharacterized protein</fullName>
    </submittedName>
</protein>
<dbReference type="AlphaFoldDB" id="A0A914EC21"/>